<gene>
    <name evidence="4" type="ORF">F0U60_45825</name>
</gene>
<evidence type="ECO:0000256" key="3">
    <source>
        <dbReference type="SAM" id="SignalP"/>
    </source>
</evidence>
<evidence type="ECO:0000313" key="5">
    <source>
        <dbReference type="Proteomes" id="UP001611383"/>
    </source>
</evidence>
<name>A0ABY9X5G5_9BACT</name>
<keyword evidence="5" id="KW-1185">Reference proteome</keyword>
<feature type="coiled-coil region" evidence="1">
    <location>
        <begin position="1194"/>
        <end position="1221"/>
    </location>
</feature>
<reference evidence="4 5" key="1">
    <citation type="submission" date="2019-08" db="EMBL/GenBank/DDBJ databases">
        <title>Archangium and Cystobacter genomes.</title>
        <authorList>
            <person name="Chen I.-C.K."/>
            <person name="Wielgoss S."/>
        </authorList>
    </citation>
    <scope>NUCLEOTIDE SEQUENCE [LARGE SCALE GENOMIC DNA]</scope>
    <source>
        <strain evidence="4 5">Cbm 6</strain>
    </source>
</reference>
<protein>
    <submittedName>
        <fullName evidence="4">Uncharacterized protein</fullName>
    </submittedName>
</protein>
<dbReference type="RefSeq" id="WP_395809963.1">
    <property type="nucleotide sequence ID" value="NZ_CP043494.1"/>
</dbReference>
<keyword evidence="3" id="KW-0732">Signal</keyword>
<feature type="region of interest" description="Disordered" evidence="2">
    <location>
        <begin position="1002"/>
        <end position="1022"/>
    </location>
</feature>
<keyword evidence="1" id="KW-0175">Coiled coil</keyword>
<evidence type="ECO:0000313" key="4">
    <source>
        <dbReference type="EMBL" id="WNG50641.1"/>
    </source>
</evidence>
<sequence length="1529" mass="167601">MFRNSIYFFCAYLLVLAGCGGLPPDDVRPSQVATTAQALDTCTLASLDWNGGTVAPSTDAQKICAGPIYYETQCYEGRTDSLCGSTGYIQKSCYTECDVEEYVTVEKSVQVYPVVTYTEVVCEPGTCSGGWCDKPECHDRNTYSYERPCKDAVQRLINAETDAAHRGQVQSSQTYPASYTVDAGGAQPGTCSITLKNVWKRNHYAATDPHCAFTRKDCDDTEKPLYNYCRDVSFGNAPVDACGTRLRRTEFGLSLQAARDEAAKEWKDLGYRTATADFKTAPTCMTCEQETTVSGRFTCLDKSLALANLMTVGTDRTLLQQQVVRRMKLLFELEGEQLSEEQRTFARSLYKDFPDHQLTCEAGMGFTALTTDSSCGDMATLNANLNMCARLTGNHVSAESADQSHALCSSLLTAVANVPVTPACKGSEYRTAYAAIMYKLTQRQATSIALEPSTGALKTSDVRRALRYIDNWYAQGRSRLSDEAEFRSQLSRLLADFWTAAYATKVVYARTIDSSSSEAQINAYLKDVGSKSLEVEREVLTQLFTDDSEGHLMKHEPMLLVMGDGFKGLQSRLTELIPLHDFACRFKQCALPEDRSEMSLMWALLGAMHDSSLLTQVNTQRAPLGSKTVSQEATAWRTVFSLLASNHSALRMAMEDALLHMPTPGEPDDWQRILSSGMSMETPGSAAALSLIIQDASFRTNSYEKTVYLTPGLSRVLHSGISEGGRAALISALRSNNNALTAAIDKYKTGRYSLISNLQQELSGTASSLRLLNQMYTRALSMSQLSQDLQGLRYSLEVQEGRFADFSSAFNELLESEKLDGGLLQYNRSDIPLSISGADSELSTSYTNEQGAPVALTGVQQLAMKDKLKATGEPWKLTVSPGDLLNIQTTGSWTPTCSLSLAHTITGETVFSSQVKLTSNSGGVEELITTGPEGFSVEWSSTGYTSFSTASVRQDGSYYENSDSHQECEGTQFSANLGLPPAVPSPVQLSLGYSRSVQDCDSYSHGTQGSRTYSHSYSSGGDNRTSASFSRGLRLSNTPLPSLPVGSLVLVEMPQGVTDLAQAKDLHIIKSGMDSFIPKGTGNSDLYLVVNDASRCSSVSSAKTLTVALKRLEPINGRRSQQLKDAMLQTLAKLRAKEAEILKQGRLLPGDRSSLRADALLALGSLTVEPIEFRQLFEAWIDKEIAILEKKVEILTIERSMNQLVLEMKGLKDEIANAEASSRLYRLSTTWTLRDVDARQLRDAGDIANVSIKKMVNDFFPLLELRYPSVLKEMNNADAPYYRNQLNAIIDTKLSDGVLTQVSNTSAAMAAILTAYENQSSDSLIKPPFIVALRFKRPSATALASPWRIADDQMRAKEIWDAVDTGGRVSLHLTPWDLFSNPTAPAQLGCSEASAVIEAMGLHFAWYHPWASNLNGLRLDVEFDEQQLFVAEQGPISYSLNNNTWRKQIVPVTAYSTYANAVDSFNTVSLPMRVGEGLSPFTKMSINFKSLYNTLHAQGLNMDEADEVAVLFKLSPRAAGNVKWPGVCN</sequence>
<organism evidence="4 5">
    <name type="scientific">Archangium minus</name>
    <dbReference type="NCBI Taxonomy" id="83450"/>
    <lineage>
        <taxon>Bacteria</taxon>
        <taxon>Pseudomonadati</taxon>
        <taxon>Myxococcota</taxon>
        <taxon>Myxococcia</taxon>
        <taxon>Myxococcales</taxon>
        <taxon>Cystobacterineae</taxon>
        <taxon>Archangiaceae</taxon>
        <taxon>Archangium</taxon>
    </lineage>
</organism>
<dbReference type="Proteomes" id="UP001611383">
    <property type="component" value="Chromosome"/>
</dbReference>
<accession>A0ABY9X5G5</accession>
<feature type="chain" id="PRO_5046881416" evidence="3">
    <location>
        <begin position="18"/>
        <end position="1529"/>
    </location>
</feature>
<evidence type="ECO:0000256" key="2">
    <source>
        <dbReference type="SAM" id="MobiDB-lite"/>
    </source>
</evidence>
<feature type="signal peptide" evidence="3">
    <location>
        <begin position="1"/>
        <end position="17"/>
    </location>
</feature>
<proteinExistence type="predicted"/>
<dbReference type="PROSITE" id="PS51257">
    <property type="entry name" value="PROKAR_LIPOPROTEIN"/>
    <property type="match status" value="1"/>
</dbReference>
<dbReference type="EMBL" id="CP043494">
    <property type="protein sequence ID" value="WNG50641.1"/>
    <property type="molecule type" value="Genomic_DNA"/>
</dbReference>
<evidence type="ECO:0000256" key="1">
    <source>
        <dbReference type="SAM" id="Coils"/>
    </source>
</evidence>